<protein>
    <submittedName>
        <fullName evidence="1">Uncharacterized protein</fullName>
    </submittedName>
</protein>
<gene>
    <name evidence="1" type="ORF">DPEC_G00336590</name>
</gene>
<organism evidence="1 2">
    <name type="scientific">Dallia pectoralis</name>
    <name type="common">Alaska blackfish</name>
    <dbReference type="NCBI Taxonomy" id="75939"/>
    <lineage>
        <taxon>Eukaryota</taxon>
        <taxon>Metazoa</taxon>
        <taxon>Chordata</taxon>
        <taxon>Craniata</taxon>
        <taxon>Vertebrata</taxon>
        <taxon>Euteleostomi</taxon>
        <taxon>Actinopterygii</taxon>
        <taxon>Neopterygii</taxon>
        <taxon>Teleostei</taxon>
        <taxon>Protacanthopterygii</taxon>
        <taxon>Esociformes</taxon>
        <taxon>Umbridae</taxon>
        <taxon>Dallia</taxon>
    </lineage>
</organism>
<dbReference type="EMBL" id="CM055760">
    <property type="protein sequence ID" value="KAJ7987230.1"/>
    <property type="molecule type" value="Genomic_DNA"/>
</dbReference>
<keyword evidence="2" id="KW-1185">Reference proteome</keyword>
<evidence type="ECO:0000313" key="1">
    <source>
        <dbReference type="EMBL" id="KAJ7987230.1"/>
    </source>
</evidence>
<proteinExistence type="predicted"/>
<evidence type="ECO:0000313" key="2">
    <source>
        <dbReference type="Proteomes" id="UP001157502"/>
    </source>
</evidence>
<sequence length="515" mass="56865">MNPKGRVRIVPVDSGMGVEDWESKYKVAGRNQVTEILDQDEGRWAEDDVIMRMGRAPSEPSSSSRCRGRQRSGVLPATYPASYETIDRRRRKKIQDPGGMKFPEAEKLADEPFPPDLSLLRQKRGELVLRQVAELEEEEERMTPCLKPYKNGLLYKTRMWAKNRLGDTLENYVAFQEEEAARMRTGLAYEEKEAASMRTGLSYEEKEAASMRTGLAYEEKEAASMRTGLAYEEKEAASMRTGLAYEEEEELQNSMGSEEELEEIVTLAEAIRSENVRGRSRYASCLGGPADKHQSYLVKKSGKGKVGGWAPEPMLSPVEEPSDECVDPMDELQCLVETVSEYLAEKEEEISKYGSLPKSSKSRLSSQGSIRTESTGEDPLTPRCTKEEIRTEAPDEQGISGVKNVMASLFSSFSDRISSAPKQHSCGAAEAKDLPQGHSPQSGISKLFSLIPKASSPAPAPVAVVSPTAHPNRIFSSSLSSQANAKTQVQNHASPAMRTETVNGFVKLFSGFSTC</sequence>
<comment type="caution">
    <text evidence="1">The sequence shown here is derived from an EMBL/GenBank/DDBJ whole genome shotgun (WGS) entry which is preliminary data.</text>
</comment>
<dbReference type="Proteomes" id="UP001157502">
    <property type="component" value="Chromosome 33"/>
</dbReference>
<accession>A0ACC2F7H2</accession>
<name>A0ACC2F7H2_DALPE</name>
<reference evidence="1" key="1">
    <citation type="submission" date="2021-05" db="EMBL/GenBank/DDBJ databases">
        <authorList>
            <person name="Pan Q."/>
            <person name="Jouanno E."/>
            <person name="Zahm M."/>
            <person name="Klopp C."/>
            <person name="Cabau C."/>
            <person name="Louis A."/>
            <person name="Berthelot C."/>
            <person name="Parey E."/>
            <person name="Roest Crollius H."/>
            <person name="Montfort J."/>
            <person name="Robinson-Rechavi M."/>
            <person name="Bouchez O."/>
            <person name="Lampietro C."/>
            <person name="Lopez Roques C."/>
            <person name="Donnadieu C."/>
            <person name="Postlethwait J."/>
            <person name="Bobe J."/>
            <person name="Dillon D."/>
            <person name="Chandos A."/>
            <person name="von Hippel F."/>
            <person name="Guiguen Y."/>
        </authorList>
    </citation>
    <scope>NUCLEOTIDE SEQUENCE</scope>
    <source>
        <strain evidence="1">YG-Jan2019</strain>
    </source>
</reference>